<organism evidence="2 3">
    <name type="scientific">Plectosphaerella cucumerina</name>
    <dbReference type="NCBI Taxonomy" id="40658"/>
    <lineage>
        <taxon>Eukaryota</taxon>
        <taxon>Fungi</taxon>
        <taxon>Dikarya</taxon>
        <taxon>Ascomycota</taxon>
        <taxon>Pezizomycotina</taxon>
        <taxon>Sordariomycetes</taxon>
        <taxon>Hypocreomycetidae</taxon>
        <taxon>Glomerellales</taxon>
        <taxon>Plectosphaerellaceae</taxon>
        <taxon>Plectosphaerella</taxon>
    </lineage>
</organism>
<dbReference type="Proteomes" id="UP000813385">
    <property type="component" value="Unassembled WGS sequence"/>
</dbReference>
<accession>A0A8K0X4V4</accession>
<evidence type="ECO:0000313" key="3">
    <source>
        <dbReference type="Proteomes" id="UP000813385"/>
    </source>
</evidence>
<dbReference type="PANTHER" id="PTHR24148:SF73">
    <property type="entry name" value="HET DOMAIN PROTEIN (AFU_ORTHOLOGUE AFUA_8G01020)"/>
    <property type="match status" value="1"/>
</dbReference>
<name>A0A8K0X4V4_9PEZI</name>
<dbReference type="Pfam" id="PF06985">
    <property type="entry name" value="HET"/>
    <property type="match status" value="2"/>
</dbReference>
<dbReference type="EMBL" id="JAGPXD010000003">
    <property type="protein sequence ID" value="KAH7362833.1"/>
    <property type="molecule type" value="Genomic_DNA"/>
</dbReference>
<feature type="domain" description="Heterokaryon incompatibility" evidence="1">
    <location>
        <begin position="47"/>
        <end position="178"/>
    </location>
</feature>
<gene>
    <name evidence="2" type="ORF">B0T11DRAFT_318417</name>
</gene>
<dbReference type="PANTHER" id="PTHR24148">
    <property type="entry name" value="ANKYRIN REPEAT DOMAIN-CONTAINING PROTEIN 39 HOMOLOG-RELATED"/>
    <property type="match status" value="1"/>
</dbReference>
<proteinExistence type="predicted"/>
<dbReference type="InterPro" id="IPR052895">
    <property type="entry name" value="HetReg/Transcr_Mod"/>
</dbReference>
<protein>
    <recommendedName>
        <fullName evidence="1">Heterokaryon incompatibility domain-containing protein</fullName>
    </recommendedName>
</protein>
<evidence type="ECO:0000313" key="2">
    <source>
        <dbReference type="EMBL" id="KAH7362833.1"/>
    </source>
</evidence>
<dbReference type="OrthoDB" id="5386682at2759"/>
<reference evidence="2" key="1">
    <citation type="journal article" date="2021" name="Nat. Commun.">
        <title>Genetic determinants of endophytism in the Arabidopsis root mycobiome.</title>
        <authorList>
            <person name="Mesny F."/>
            <person name="Miyauchi S."/>
            <person name="Thiergart T."/>
            <person name="Pickel B."/>
            <person name="Atanasova L."/>
            <person name="Karlsson M."/>
            <person name="Huettel B."/>
            <person name="Barry K.W."/>
            <person name="Haridas S."/>
            <person name="Chen C."/>
            <person name="Bauer D."/>
            <person name="Andreopoulos W."/>
            <person name="Pangilinan J."/>
            <person name="LaButti K."/>
            <person name="Riley R."/>
            <person name="Lipzen A."/>
            <person name="Clum A."/>
            <person name="Drula E."/>
            <person name="Henrissat B."/>
            <person name="Kohler A."/>
            <person name="Grigoriev I.V."/>
            <person name="Martin F.M."/>
            <person name="Hacquard S."/>
        </authorList>
    </citation>
    <scope>NUCLEOTIDE SEQUENCE</scope>
    <source>
        <strain evidence="2">MPI-CAGE-AT-0016</strain>
    </source>
</reference>
<comment type="caution">
    <text evidence="2">The sequence shown here is derived from an EMBL/GenBank/DDBJ whole genome shotgun (WGS) entry which is preliminary data.</text>
</comment>
<feature type="domain" description="Heterokaryon incompatibility" evidence="1">
    <location>
        <begin position="817"/>
        <end position="983"/>
    </location>
</feature>
<keyword evidence="3" id="KW-1185">Reference proteome</keyword>
<evidence type="ECO:0000259" key="1">
    <source>
        <dbReference type="Pfam" id="PF06985"/>
    </source>
</evidence>
<sequence>MPVAYPPLPGQGHIRLLDIKFNKGWLSKELMATFRPASLNDEPRTEYTAISYYWGDSREVGRIKLADGGYLPLSQTLLDLFGSLKKQRTRFALWIDALCINQADPEEKASQVAQMGRVYESASSVLLWLGASTPGSKAAFQFLQPKPDGNTSIDVAKMQKFFELLERPWFRRVWVIQEIVIALNVIVACGDDRADFDTFRECIFDVWRWLDFDDAHPASAGLLCATRLLFIRDTYQTDGLVSYETLLEAASHCEATDKRDMVFALRGIADNSRPVPMPNYTISEEGLFIDTARALLCHGESLDLLALCGLENQYGSPGFPTWAPDLRYTSFNEPFVPCDRAGWNAGGPFRKSPLIEESGSRPTLKILVKPVSVVTKTCPAFNSNDVAQQQAAMLAVLELKPSHISQEDWLTGLMSALIWGLNIDDLPDLDGYEDAFQEWMNWLSVSSCQDDLAKIKYNQYHLTVKARISEWKAFMTTSNALGIGPLAVAGGDVQFPEERLDMADDTDGPNLVEALLHWRWEGYFTDELNVLYHLSPEWRKRVSELWEEYEDLQRRQRMLFLPWFEWQDPTDYLREMDLRDAATPVYQDLTESHYPTIPLGIHLNIHLNRADPDSDRRLYPWRSALADWQQISALYREDPEYARSLSISQERSLLLLDEWWECSYSDSEAMEAVLSFLEEMKDEEDTDDPVVHLDDFAAETMTNSSLYHATCFELFIYELHPRAWRPYHGGQTIEVLQAVRISASEAALHQRLAYAALKPGATVDKSAKPYPRRIDRKPDLLLGSDERAPVSRKPYYLWDSEERVTLEVNTLPECPEYVCISHTWGRWRTKTSTPIPGVPWLVPENTLHDVRDLPDRLRDLNFRYIWLDLFCIPQDRGDRSKEEIANQASIFKGSRHCIAWLHDITSWTGTAAALDWLALQHMQTTCKTLPDDMEARMSAAAEAATAPAELWEREKWAHVNNGDLYKAYGEPCSWFSSLWTLQELTLCPDMELYSRGWQRLEDRRGTGIPLRCLALFVDHTSGYLGKTPPEGQPFSSPNRWRVKMSTKKRDLFTSLRGPHVPIGALDLIDVFSVTNLANVLRFSLSMDVLMTANLRQCSSKNRAPAIMSALGVTEWYTRSIGAGDREVEPPELVFDMYPLGFLAETAQKLGALFWDTGSDLPREGPVTDIESMRQASMLPVSQKPGFLGRVLSTPSQGFIYYDDHPSVATWQINSNGSVSIGSAAVIVRTGVAPSKEKLRGRISCSDEDFNEVFANDHGKVDDLHAALEDLVVAGDRPILGVMLYKVGGDLHGILLEKLTRKGSKTYLIKIGWFRAYKAAAPEVEEVDWEVI</sequence>
<dbReference type="InterPro" id="IPR010730">
    <property type="entry name" value="HET"/>
</dbReference>